<dbReference type="EMBL" id="CAKASE010000059">
    <property type="protein sequence ID" value="CAG9568075.1"/>
    <property type="molecule type" value="Genomic_DNA"/>
</dbReference>
<evidence type="ECO:0000313" key="1">
    <source>
        <dbReference type="EMBL" id="CAG9568075.1"/>
    </source>
</evidence>
<comment type="caution">
    <text evidence="1">The sequence shown here is derived from an EMBL/GenBank/DDBJ whole genome shotgun (WGS) entry which is preliminary data.</text>
</comment>
<keyword evidence="2" id="KW-1185">Reference proteome</keyword>
<accession>A0A8J2QYZ9</accession>
<sequence length="208" mass="22726">MYIGSGQRRALPCIEASVVAATGAARGGVARRGTPHCRWDDGPRTVCEEHRHTLEERPFVQSTASLSPLINSPRGYYLIKSNCKFPGGWSAVVRAWSELQLVVGVSHVKSLAPEVRAPSPGKPKTTRPGPVCGLDVRMYTLAAYSSRPLSRSGLPSLRLDGFLVRPWGSRCRPCNQAQGLWCWGGNSLRDAPGLWEPRPLEPWGELEG</sequence>
<protein>
    <submittedName>
        <fullName evidence="1">(African queen) hypothetical protein</fullName>
    </submittedName>
</protein>
<gene>
    <name evidence="1" type="ORF">DCHRY22_LOCUS8130</name>
</gene>
<name>A0A8J2QYZ9_9NEOP</name>
<dbReference type="AlphaFoldDB" id="A0A8J2QYZ9"/>
<proteinExistence type="predicted"/>
<dbReference type="Proteomes" id="UP000789524">
    <property type="component" value="Unassembled WGS sequence"/>
</dbReference>
<evidence type="ECO:0000313" key="2">
    <source>
        <dbReference type="Proteomes" id="UP000789524"/>
    </source>
</evidence>
<reference evidence="1" key="1">
    <citation type="submission" date="2021-09" db="EMBL/GenBank/DDBJ databases">
        <authorList>
            <person name="Martin H S."/>
        </authorList>
    </citation>
    <scope>NUCLEOTIDE SEQUENCE</scope>
</reference>
<organism evidence="1 2">
    <name type="scientific">Danaus chrysippus</name>
    <name type="common">African queen</name>
    <dbReference type="NCBI Taxonomy" id="151541"/>
    <lineage>
        <taxon>Eukaryota</taxon>
        <taxon>Metazoa</taxon>
        <taxon>Ecdysozoa</taxon>
        <taxon>Arthropoda</taxon>
        <taxon>Hexapoda</taxon>
        <taxon>Insecta</taxon>
        <taxon>Pterygota</taxon>
        <taxon>Neoptera</taxon>
        <taxon>Endopterygota</taxon>
        <taxon>Lepidoptera</taxon>
        <taxon>Glossata</taxon>
        <taxon>Ditrysia</taxon>
        <taxon>Papilionoidea</taxon>
        <taxon>Nymphalidae</taxon>
        <taxon>Danainae</taxon>
        <taxon>Danaini</taxon>
        <taxon>Danaina</taxon>
        <taxon>Danaus</taxon>
        <taxon>Anosia</taxon>
    </lineage>
</organism>